<evidence type="ECO:0000256" key="15">
    <source>
        <dbReference type="ARBA" id="ARBA00025679"/>
    </source>
</evidence>
<dbReference type="InterPro" id="IPR018247">
    <property type="entry name" value="EF_Hand_1_Ca_BS"/>
</dbReference>
<keyword evidence="13" id="KW-0961">Cell wall biogenesis/degradation</keyword>
<dbReference type="EC" id="4.2.2.2" evidence="4"/>
<keyword evidence="8 17" id="KW-0732">Signal</keyword>
<evidence type="ECO:0000256" key="6">
    <source>
        <dbReference type="ARBA" id="ARBA00022525"/>
    </source>
</evidence>
<dbReference type="SUPFAM" id="SSF51126">
    <property type="entry name" value="Pectin lyase-like"/>
    <property type="match status" value="1"/>
</dbReference>
<dbReference type="InterPro" id="IPR052063">
    <property type="entry name" value="Polysaccharide_Lyase_1"/>
</dbReference>
<dbReference type="RefSeq" id="WP_110132204.1">
    <property type="nucleotide sequence ID" value="NZ_QHJQ01000015.1"/>
</dbReference>
<keyword evidence="11" id="KW-0456">Lyase</keyword>
<evidence type="ECO:0000256" key="8">
    <source>
        <dbReference type="ARBA" id="ARBA00022729"/>
    </source>
</evidence>
<evidence type="ECO:0000256" key="10">
    <source>
        <dbReference type="ARBA" id="ARBA00023180"/>
    </source>
</evidence>
<evidence type="ECO:0000256" key="9">
    <source>
        <dbReference type="ARBA" id="ARBA00022837"/>
    </source>
</evidence>
<comment type="similarity">
    <text evidence="3">Belongs to the polysaccharide lyase 1 family.</text>
</comment>
<evidence type="ECO:0000256" key="11">
    <source>
        <dbReference type="ARBA" id="ARBA00023239"/>
    </source>
</evidence>
<keyword evidence="12" id="KW-0119">Carbohydrate metabolism</keyword>
<gene>
    <name evidence="18" type="ORF">DDZ13_14615</name>
</gene>
<dbReference type="InterPro" id="IPR059100">
    <property type="entry name" value="TSP3_bac"/>
</dbReference>
<comment type="caution">
    <text evidence="18">The sequence shown here is derived from an EMBL/GenBank/DDBJ whole genome shotgun (WGS) entry which is preliminary data.</text>
</comment>
<keyword evidence="10" id="KW-0325">Glycoprotein</keyword>
<feature type="region of interest" description="Disordered" evidence="16">
    <location>
        <begin position="1206"/>
        <end position="1229"/>
    </location>
</feature>
<dbReference type="PANTHER" id="PTHR42970:SF1">
    <property type="entry name" value="PECTATE LYASE C-RELATED"/>
    <property type="match status" value="1"/>
</dbReference>
<feature type="signal peptide" evidence="17">
    <location>
        <begin position="1"/>
        <end position="21"/>
    </location>
</feature>
<accession>A0A317ZE35</accession>
<dbReference type="InterPro" id="IPR011050">
    <property type="entry name" value="Pectin_lyase_fold/virulence"/>
</dbReference>
<dbReference type="PANTHER" id="PTHR42970">
    <property type="entry name" value="PECTATE LYASE C-RELATED"/>
    <property type="match status" value="1"/>
</dbReference>
<dbReference type="GO" id="GO:0000272">
    <property type="term" value="P:polysaccharide catabolic process"/>
    <property type="evidence" value="ECO:0007669"/>
    <property type="project" value="UniProtKB-KW"/>
</dbReference>
<proteinExistence type="inferred from homology"/>
<evidence type="ECO:0000256" key="13">
    <source>
        <dbReference type="ARBA" id="ARBA00023316"/>
    </source>
</evidence>
<dbReference type="EMBL" id="QHJQ01000015">
    <property type="protein sequence ID" value="PXA02932.1"/>
    <property type="molecule type" value="Genomic_DNA"/>
</dbReference>
<evidence type="ECO:0000256" key="7">
    <source>
        <dbReference type="ARBA" id="ARBA00022723"/>
    </source>
</evidence>
<feature type="chain" id="PRO_5016234688" description="Probable pectate lyase C" evidence="17">
    <location>
        <begin position="22"/>
        <end position="1404"/>
    </location>
</feature>
<dbReference type="OrthoDB" id="194608at2"/>
<dbReference type="Pfam" id="PF17957">
    <property type="entry name" value="Big_7"/>
    <property type="match status" value="1"/>
</dbReference>
<comment type="catalytic activity">
    <reaction evidence="1">
        <text>Eliminative cleavage of (1-&gt;4)-alpha-D-galacturonan to give oligosaccharides with 4-deoxy-alpha-D-galact-4-enuronosyl groups at their non-reducing ends.</text>
        <dbReference type="EC" id="4.2.2.2"/>
    </reaction>
</comment>
<evidence type="ECO:0000256" key="5">
    <source>
        <dbReference type="ARBA" id="ARBA00016512"/>
    </source>
</evidence>
<keyword evidence="9" id="KW-0106">Calcium</keyword>
<evidence type="ECO:0000256" key="3">
    <source>
        <dbReference type="ARBA" id="ARBA00010980"/>
    </source>
</evidence>
<evidence type="ECO:0000313" key="18">
    <source>
        <dbReference type="EMBL" id="PXA02932.1"/>
    </source>
</evidence>
<protein>
    <recommendedName>
        <fullName evidence="5">Probable pectate lyase C</fullName>
        <ecNumber evidence="4">4.2.2.2</ecNumber>
    </recommendedName>
</protein>
<dbReference type="InterPro" id="IPR012334">
    <property type="entry name" value="Pectin_lyas_fold"/>
</dbReference>
<dbReference type="GO" id="GO:0071555">
    <property type="term" value="P:cell wall organization"/>
    <property type="evidence" value="ECO:0007669"/>
    <property type="project" value="UniProtKB-KW"/>
</dbReference>
<comment type="subcellular location">
    <subcellularLocation>
        <location evidence="2">Secreted</location>
    </subcellularLocation>
</comment>
<organism evidence="18 19">
    <name type="scientific">Coraliomargarita sinensis</name>
    <dbReference type="NCBI Taxonomy" id="2174842"/>
    <lineage>
        <taxon>Bacteria</taxon>
        <taxon>Pseudomonadati</taxon>
        <taxon>Verrucomicrobiota</taxon>
        <taxon>Opitutia</taxon>
        <taxon>Puniceicoccales</taxon>
        <taxon>Coraliomargaritaceae</taxon>
        <taxon>Coraliomargarita</taxon>
    </lineage>
</organism>
<keyword evidence="14" id="KW-0624">Polysaccharide degradation</keyword>
<keyword evidence="7" id="KW-0479">Metal-binding</keyword>
<evidence type="ECO:0000256" key="2">
    <source>
        <dbReference type="ARBA" id="ARBA00004613"/>
    </source>
</evidence>
<keyword evidence="19" id="KW-1185">Reference proteome</keyword>
<feature type="region of interest" description="Disordered" evidence="16">
    <location>
        <begin position="1073"/>
        <end position="1099"/>
    </location>
</feature>
<evidence type="ECO:0000256" key="1">
    <source>
        <dbReference type="ARBA" id="ARBA00000695"/>
    </source>
</evidence>
<evidence type="ECO:0000256" key="17">
    <source>
        <dbReference type="SAM" id="SignalP"/>
    </source>
</evidence>
<evidence type="ECO:0000313" key="19">
    <source>
        <dbReference type="Proteomes" id="UP000247099"/>
    </source>
</evidence>
<evidence type="ECO:0000256" key="4">
    <source>
        <dbReference type="ARBA" id="ARBA00012272"/>
    </source>
</evidence>
<reference evidence="18 19" key="1">
    <citation type="submission" date="2018-05" db="EMBL/GenBank/DDBJ databases">
        <title>Coraliomargarita sinensis sp. nov., isolated from a marine solar saltern.</title>
        <authorList>
            <person name="Zhou L.Y."/>
        </authorList>
    </citation>
    <scope>NUCLEOTIDE SEQUENCE [LARGE SCALE GENOMIC DNA]</scope>
    <source>
        <strain evidence="18 19">WN38</strain>
    </source>
</reference>
<dbReference type="GO" id="GO:0046872">
    <property type="term" value="F:metal ion binding"/>
    <property type="evidence" value="ECO:0007669"/>
    <property type="project" value="UniProtKB-KW"/>
</dbReference>
<dbReference type="PROSITE" id="PS00018">
    <property type="entry name" value="EF_HAND_1"/>
    <property type="match status" value="3"/>
</dbReference>
<comment type="function">
    <text evidence="15">Pectinolytic enzyme consist of four classes of enzymes: pectin lyase, polygalacturonase, pectin methylesterase and rhamnogalacturonase. Among pectinolytic enzymes, pectin lyase is the most important in depolymerization of pectin, since it cleaves internal glycosidic bonds of highly methylated pectins. Favors pectate, the anion, over pectin, the methyl ester.</text>
</comment>
<dbReference type="Gene3D" id="2.160.20.10">
    <property type="entry name" value="Single-stranded right-handed beta-helix, Pectin lyase-like"/>
    <property type="match status" value="1"/>
</dbReference>
<dbReference type="InParanoid" id="A0A317ZE35"/>
<name>A0A317ZE35_9BACT</name>
<evidence type="ECO:0000256" key="12">
    <source>
        <dbReference type="ARBA" id="ARBA00023277"/>
    </source>
</evidence>
<evidence type="ECO:0000256" key="14">
    <source>
        <dbReference type="ARBA" id="ARBA00023326"/>
    </source>
</evidence>
<dbReference type="Proteomes" id="UP000247099">
    <property type="component" value="Unassembled WGS sequence"/>
</dbReference>
<dbReference type="GO" id="GO:0030570">
    <property type="term" value="F:pectate lyase activity"/>
    <property type="evidence" value="ECO:0007669"/>
    <property type="project" value="UniProtKB-EC"/>
</dbReference>
<dbReference type="Pfam" id="PF18884">
    <property type="entry name" value="TSP3_bac"/>
    <property type="match status" value="5"/>
</dbReference>
<evidence type="ECO:0000256" key="16">
    <source>
        <dbReference type="SAM" id="MobiDB-lite"/>
    </source>
</evidence>
<dbReference type="InterPro" id="IPR013783">
    <property type="entry name" value="Ig-like_fold"/>
</dbReference>
<keyword evidence="6" id="KW-0964">Secreted</keyword>
<sequence>MKKHFKIASLGLTLLSTLVFAAQPDWWTEYSLVDSNPRQDKAVATIGQAKHAVQKAFSYLEAELSSVGGAGAEVTALYQTFCAAVPDSPDNDLQALTLGQLKYLAKPFYDRFNDPEVGIDTATMNPESTGIYPWTVDQEDDADLALATVGQLKFVFSFDLDDWAPALAAEIKAEPETLSVTLKKGESAVVPLTLKNKGADSVSFSSAVVNGVIEGGEPYLMENSSEGSVPYKFNDISTTGIEMPTLSNSFYADERVPLPEGSEFSFPFYGGNYTDVYVGTRGIIGFSDSDNYAHASPGQIPQSYSPNLFIAAFRTSLFPGSSSEAKIFFKEESDPGRLIIQYEQVPSYYGDYTFQVVLHEDGDIFVYYENVPETHDYYSVVGIENADGSEGLEVFAYGRGLKIEDKMALKFFANTGEFVQAAPGSGEIPAEGCFLMDVEFRSAVATAPGDYDASLKIRDERSSASLLSVPVKMEVVNQPANLEIVRPGYGVVVEPGAALNVEYTASDPDFGIESVALLVNGAEISRADGDQAEYAVSWTAPMLPGSYTFVAKAVDAYGMQRFSKPLIIRVGEDQDSDGMLDSWELENFGGLEVSPHGDYDGDGMLNIFELNHGTDPNGPESIKHGDAQPGNFTYYLVDPELSSETAYKKRSIRSAIDAAADFDVIEVLPGTYDLSETLEIDKKLHIFASAGARSTIMDASRFDVQSDQSPLSLLEECVLWGITFYGRDVLLGNGRSFISAPLSKNGITFYGCRFLEFSGRGLFYVNATDVTFVSCTVAGGRSSAIYARGSSSYPCELKVINSIIWNDSEEHEIAAYSNTTITCVNSIIRSANKEVLGEGRVFDDPDLAWDYSLHSESPARDSGWSGIYADPDCDGETVRDGFVDIGADEFIDTDIDGMPDWLEKENGSSVSASGDLDGDYLNNLDEYLMATDLFEWDTDSDGNSDAQEVHIFGTDPTSEKDYVDAAYLSPYAGTSDYDGDGLSGTWELTYGYNPFVDNGEAVLDPDGDGLSNLKEYQGRTDPFNFTNLVGVDSDGDGIPDLWEMDNGLDFRDPSDGALDPDQDRLTNLQEYLAQSDPNDPDLNDNSILDGEDTDDVDSDGIPNGWEKRNGLDFLNPEDALQDADSDGLDNYWEYVLGYAWNDPDSLSDGILDGDRDDDRDGMPNDWEAKYSLNPLSEPISPDWNLDEDNDGLLNYWEFLMKTDPLNPDSDGDGKADGVLDSDSDGMPDAWELAASLDPLSGADADSDMDGDGLTNLEEFSIGTNPNAVDSDSDGINDRNRDFDGDGMPNGWELLHHLDPTNEIDASLNPDADELNNLEEYMEGADPNLWDSDSNGIADGDLDLDADGMGDTWEVRHGLDPDSEGDALDDDDGDGVINRLEYRAQTDPHRRDSSDVNLIIYSNLD</sequence>
<feature type="compositionally biased region" description="Acidic residues" evidence="16">
    <location>
        <begin position="1089"/>
        <end position="1098"/>
    </location>
</feature>
<dbReference type="Gene3D" id="2.60.40.10">
    <property type="entry name" value="Immunoglobulins"/>
    <property type="match status" value="1"/>
</dbReference>